<evidence type="ECO:0000313" key="1">
    <source>
        <dbReference type="EMBL" id="OSJ36513.1"/>
    </source>
</evidence>
<dbReference type="EMBL" id="NAFL01000190">
    <property type="protein sequence ID" value="OSJ36513.1"/>
    <property type="molecule type" value="Genomic_DNA"/>
</dbReference>
<name>A0A1Y2JWI8_BRAJP</name>
<protein>
    <submittedName>
        <fullName evidence="1">Uncharacterized protein</fullName>
    </submittedName>
</protein>
<dbReference type="Pfam" id="PF14015">
    <property type="entry name" value="DUF4231"/>
    <property type="match status" value="1"/>
</dbReference>
<reference evidence="1 2" key="1">
    <citation type="submission" date="2017-03" db="EMBL/GenBank/DDBJ databases">
        <title>Whole genome sequences of fourteen strains of Bradyrhizobium canariense and one strain of Bradyrhizobium japonicum isolated from Lupinus (Papilionoideae: Genisteae) species in Algeria.</title>
        <authorList>
            <person name="Crovadore J."/>
            <person name="Chekireb D."/>
            <person name="Brachmann A."/>
            <person name="Chablais R."/>
            <person name="Cochard B."/>
            <person name="Lefort F."/>
        </authorList>
    </citation>
    <scope>NUCLEOTIDE SEQUENCE [LARGE SCALE GENOMIC DNA]</scope>
    <source>
        <strain evidence="1 2">UBMA197</strain>
    </source>
</reference>
<accession>A0A1Y2JWI8</accession>
<evidence type="ECO:0000313" key="2">
    <source>
        <dbReference type="Proteomes" id="UP000193335"/>
    </source>
</evidence>
<dbReference type="InterPro" id="IPR025325">
    <property type="entry name" value="DUF4231"/>
</dbReference>
<proteinExistence type="predicted"/>
<dbReference type="NCBIfam" id="NF033634">
    <property type="entry name" value="SLATT_1"/>
    <property type="match status" value="1"/>
</dbReference>
<dbReference type="Proteomes" id="UP000193335">
    <property type="component" value="Unassembled WGS sequence"/>
</dbReference>
<dbReference type="AlphaFoldDB" id="A0A1Y2JWI8"/>
<organism evidence="1 2">
    <name type="scientific">Bradyrhizobium japonicum</name>
    <dbReference type="NCBI Taxonomy" id="375"/>
    <lineage>
        <taxon>Bacteria</taxon>
        <taxon>Pseudomonadati</taxon>
        <taxon>Pseudomonadota</taxon>
        <taxon>Alphaproteobacteria</taxon>
        <taxon>Hyphomicrobiales</taxon>
        <taxon>Nitrobacteraceae</taxon>
        <taxon>Bradyrhizobium</taxon>
    </lineage>
</organism>
<sequence>MCEFVLSGLVPITALLANGWVTATIGAGAVLLEGLQQLNQWQHNWITYRSTCEALRHEKYSFIARSGSYDGMNDIEAHKALVERVESLVSTEHAKWITRQEYDPKKVPQQQTG</sequence>
<gene>
    <name evidence="1" type="ORF">BSZ19_03740</name>
</gene>
<comment type="caution">
    <text evidence="1">The sequence shown here is derived from an EMBL/GenBank/DDBJ whole genome shotgun (WGS) entry which is preliminary data.</text>
</comment>